<reference evidence="2" key="1">
    <citation type="submission" date="2020-02" db="EMBL/GenBank/DDBJ databases">
        <authorList>
            <person name="Meier V. D."/>
        </authorList>
    </citation>
    <scope>NUCLEOTIDE SEQUENCE</scope>
    <source>
        <strain evidence="2">AVDCRST_MAG92</strain>
    </source>
</reference>
<protein>
    <submittedName>
        <fullName evidence="2">Uncharacterized protein</fullName>
    </submittedName>
</protein>
<dbReference type="EMBL" id="CADCTM010000107">
    <property type="protein sequence ID" value="CAA9225138.1"/>
    <property type="molecule type" value="Genomic_DNA"/>
</dbReference>
<accession>A0A6J4HJV3</accession>
<proteinExistence type="predicted"/>
<dbReference type="AlphaFoldDB" id="A0A6J4HJV3"/>
<feature type="non-terminal residue" evidence="2">
    <location>
        <position position="136"/>
    </location>
</feature>
<name>A0A6J4HJV3_9CYAN</name>
<feature type="non-terminal residue" evidence="2">
    <location>
        <position position="1"/>
    </location>
</feature>
<evidence type="ECO:0000256" key="1">
    <source>
        <dbReference type="SAM" id="MobiDB-lite"/>
    </source>
</evidence>
<organism evidence="2">
    <name type="scientific">uncultured Coleofasciculus sp</name>
    <dbReference type="NCBI Taxonomy" id="1267456"/>
    <lineage>
        <taxon>Bacteria</taxon>
        <taxon>Bacillati</taxon>
        <taxon>Cyanobacteriota</taxon>
        <taxon>Cyanophyceae</taxon>
        <taxon>Coleofasciculales</taxon>
        <taxon>Coleofasciculaceae</taxon>
        <taxon>Coleofasciculus</taxon>
        <taxon>environmental samples</taxon>
    </lineage>
</organism>
<evidence type="ECO:0000313" key="2">
    <source>
        <dbReference type="EMBL" id="CAA9225138.1"/>
    </source>
</evidence>
<gene>
    <name evidence="2" type="ORF">AVDCRST_MAG92-780</name>
</gene>
<feature type="region of interest" description="Disordered" evidence="1">
    <location>
        <begin position="71"/>
        <end position="104"/>
    </location>
</feature>
<sequence length="136" mass="15027">ELLRSKNWRNGIVNVWERFLDLVFLWCAERNPPTFCGGGVSSISSGSGDSGIAGNSLGSSFVFHQPKTNAVASPATAPNKMLNGTEYPKKKKQNRKNNQALNPFPVESFDEEPLLPCVISLRLASRWQIGSECFRL</sequence>